<evidence type="ECO:0000256" key="13">
    <source>
        <dbReference type="ARBA" id="ARBA00023136"/>
    </source>
</evidence>
<keyword evidence="10 19" id="KW-0812">Transmembrane</keyword>
<evidence type="ECO:0000256" key="3">
    <source>
        <dbReference type="ARBA" id="ARBA00004663"/>
    </source>
</evidence>
<comment type="similarity">
    <text evidence="4 19">Belongs to the CobS family.</text>
</comment>
<comment type="caution">
    <text evidence="20">The sequence shown here is derived from an EMBL/GenBank/DDBJ whole genome shotgun (WGS) entry which is preliminary data.</text>
</comment>
<proteinExistence type="inferred from homology"/>
<evidence type="ECO:0000313" key="20">
    <source>
        <dbReference type="EMBL" id="OOZ36060.1"/>
    </source>
</evidence>
<dbReference type="NCBIfam" id="TIGR00317">
    <property type="entry name" value="cobS"/>
    <property type="match status" value="1"/>
</dbReference>
<evidence type="ECO:0000256" key="14">
    <source>
        <dbReference type="ARBA" id="ARBA00025228"/>
    </source>
</evidence>
<evidence type="ECO:0000256" key="1">
    <source>
        <dbReference type="ARBA" id="ARBA00001946"/>
    </source>
</evidence>
<evidence type="ECO:0000256" key="17">
    <source>
        <dbReference type="ARBA" id="ARBA00048623"/>
    </source>
</evidence>
<dbReference type="HAMAP" id="MF_00719">
    <property type="entry name" value="CobS"/>
    <property type="match status" value="1"/>
</dbReference>
<comment type="pathway">
    <text evidence="3 19">Cofactor biosynthesis; adenosylcobalamin biosynthesis; adenosylcobalamin from cob(II)yrinate a,c-diamide: step 7/7.</text>
</comment>
<dbReference type="EMBL" id="MPRJ01000057">
    <property type="protein sequence ID" value="OOZ36060.1"/>
    <property type="molecule type" value="Genomic_DNA"/>
</dbReference>
<evidence type="ECO:0000256" key="7">
    <source>
        <dbReference type="ARBA" id="ARBA00022475"/>
    </source>
</evidence>
<evidence type="ECO:0000256" key="16">
    <source>
        <dbReference type="ARBA" id="ARBA00032853"/>
    </source>
</evidence>
<keyword evidence="12 19" id="KW-1133">Transmembrane helix</keyword>
<dbReference type="Proteomes" id="UP000190896">
    <property type="component" value="Unassembled WGS sequence"/>
</dbReference>
<dbReference type="PANTHER" id="PTHR34148">
    <property type="entry name" value="ADENOSYLCOBINAMIDE-GDP RIBAZOLETRANSFERASE"/>
    <property type="match status" value="1"/>
</dbReference>
<evidence type="ECO:0000256" key="15">
    <source>
        <dbReference type="ARBA" id="ARBA00032605"/>
    </source>
</evidence>
<dbReference type="RefSeq" id="WP_078487692.1">
    <property type="nucleotide sequence ID" value="NZ_MPRJ01000057.1"/>
</dbReference>
<feature type="transmembrane region" description="Helical" evidence="19">
    <location>
        <begin position="62"/>
        <end position="80"/>
    </location>
</feature>
<comment type="catalytic activity">
    <reaction evidence="17 19">
        <text>alpha-ribazole + adenosylcob(III)inamide-GDP = adenosylcob(III)alamin + GMP + H(+)</text>
        <dbReference type="Rhea" id="RHEA:16049"/>
        <dbReference type="ChEBI" id="CHEBI:10329"/>
        <dbReference type="ChEBI" id="CHEBI:15378"/>
        <dbReference type="ChEBI" id="CHEBI:18408"/>
        <dbReference type="ChEBI" id="CHEBI:58115"/>
        <dbReference type="ChEBI" id="CHEBI:60487"/>
        <dbReference type="EC" id="2.7.8.26"/>
    </reaction>
</comment>
<dbReference type="Pfam" id="PF02654">
    <property type="entry name" value="CobS"/>
    <property type="match status" value="1"/>
</dbReference>
<dbReference type="EC" id="2.7.8.26" evidence="5 19"/>
<dbReference type="GO" id="GO:0005886">
    <property type="term" value="C:plasma membrane"/>
    <property type="evidence" value="ECO:0007669"/>
    <property type="project" value="UniProtKB-SubCell"/>
</dbReference>
<feature type="transmembrane region" description="Helical" evidence="19">
    <location>
        <begin position="139"/>
        <end position="159"/>
    </location>
</feature>
<feature type="transmembrane region" description="Helical" evidence="19">
    <location>
        <begin position="33"/>
        <end position="55"/>
    </location>
</feature>
<evidence type="ECO:0000256" key="2">
    <source>
        <dbReference type="ARBA" id="ARBA00004651"/>
    </source>
</evidence>
<sequence length="247" mass="25963">MKLQPFLLALQFLTRLPVPGGDEMPDASVQGRAVLYYPLVGLVIGVVLSALYLLLADASAALQAALLLAVWVGITGALHIDGLADTADAWIGGQGDAQRTLEIMKDTHAGPMAVTAVVLVLLIKFAALETLLDGDYWSALLLAPLIGRAGLVAALRYMPYVRPEGLGSVLAEHLPWERAQVVVLASALFCSLFLGWHLLLVGVFVIAGFILLKAAVMRRIGGVTGDVAGAICELLEAVALVSMAFAV</sequence>
<dbReference type="AlphaFoldDB" id="A0A1T2KTJ8"/>
<dbReference type="GO" id="GO:0051073">
    <property type="term" value="F:adenosylcobinamide-GDP ribazoletransferase activity"/>
    <property type="evidence" value="ECO:0007669"/>
    <property type="project" value="UniProtKB-UniRule"/>
</dbReference>
<dbReference type="UniPathway" id="UPA00148">
    <property type="reaction ID" value="UER00238"/>
</dbReference>
<evidence type="ECO:0000256" key="19">
    <source>
        <dbReference type="HAMAP-Rule" id="MF_00719"/>
    </source>
</evidence>
<evidence type="ECO:0000256" key="4">
    <source>
        <dbReference type="ARBA" id="ARBA00010561"/>
    </source>
</evidence>
<keyword evidence="8 19" id="KW-0169">Cobalamin biosynthesis</keyword>
<evidence type="ECO:0000256" key="8">
    <source>
        <dbReference type="ARBA" id="ARBA00022573"/>
    </source>
</evidence>
<dbReference type="OrthoDB" id="9794626at2"/>
<evidence type="ECO:0000256" key="12">
    <source>
        <dbReference type="ARBA" id="ARBA00022989"/>
    </source>
</evidence>
<evidence type="ECO:0000256" key="5">
    <source>
        <dbReference type="ARBA" id="ARBA00013200"/>
    </source>
</evidence>
<dbReference type="GO" id="GO:0009236">
    <property type="term" value="P:cobalamin biosynthetic process"/>
    <property type="evidence" value="ECO:0007669"/>
    <property type="project" value="UniProtKB-UniRule"/>
</dbReference>
<protein>
    <recommendedName>
        <fullName evidence="6 19">Adenosylcobinamide-GDP ribazoletransferase</fullName>
        <ecNumber evidence="5 19">2.7.8.26</ecNumber>
    </recommendedName>
    <alternativeName>
        <fullName evidence="16 19">Cobalamin synthase</fullName>
    </alternativeName>
    <alternativeName>
        <fullName evidence="15 19">Cobalamin-5'-phosphate synthase</fullName>
    </alternativeName>
</protein>
<keyword evidence="7 19" id="KW-1003">Cell membrane</keyword>
<evidence type="ECO:0000256" key="6">
    <source>
        <dbReference type="ARBA" id="ARBA00015850"/>
    </source>
</evidence>
<organism evidence="20 21">
    <name type="scientific">Solemya velesiana gill symbiont</name>
    <dbReference type="NCBI Taxonomy" id="1918948"/>
    <lineage>
        <taxon>Bacteria</taxon>
        <taxon>Pseudomonadati</taxon>
        <taxon>Pseudomonadota</taxon>
        <taxon>Gammaproteobacteria</taxon>
        <taxon>sulfur-oxidizing symbionts</taxon>
    </lineage>
</organism>
<keyword evidence="11 19" id="KW-0460">Magnesium</keyword>
<evidence type="ECO:0000256" key="18">
    <source>
        <dbReference type="ARBA" id="ARBA00049504"/>
    </source>
</evidence>
<evidence type="ECO:0000256" key="11">
    <source>
        <dbReference type="ARBA" id="ARBA00022842"/>
    </source>
</evidence>
<dbReference type="InterPro" id="IPR003805">
    <property type="entry name" value="CobS"/>
</dbReference>
<accession>A0A1T2KTJ8</accession>
<comment type="cofactor">
    <cofactor evidence="1 19">
        <name>Mg(2+)</name>
        <dbReference type="ChEBI" id="CHEBI:18420"/>
    </cofactor>
</comment>
<comment type="function">
    <text evidence="14 19">Joins adenosylcobinamide-GDP and alpha-ribazole to generate adenosylcobalamin (Ado-cobalamin). Also synthesizes adenosylcobalamin 5'-phosphate from adenosylcobinamide-GDP and alpha-ribazole 5'-phosphate.</text>
</comment>
<evidence type="ECO:0000313" key="21">
    <source>
        <dbReference type="Proteomes" id="UP000190896"/>
    </source>
</evidence>
<gene>
    <name evidence="19" type="primary">cobS</name>
    <name evidence="20" type="ORF">BOW51_09050</name>
</gene>
<keyword evidence="21" id="KW-1185">Reference proteome</keyword>
<dbReference type="NCBIfam" id="NF001278">
    <property type="entry name" value="PRK00235.1-5"/>
    <property type="match status" value="1"/>
</dbReference>
<keyword evidence="9 19" id="KW-0808">Transferase</keyword>
<dbReference type="GO" id="GO:0008818">
    <property type="term" value="F:cobalamin 5'-phosphate synthase activity"/>
    <property type="evidence" value="ECO:0007669"/>
    <property type="project" value="UniProtKB-UniRule"/>
</dbReference>
<comment type="subcellular location">
    <subcellularLocation>
        <location evidence="2 19">Cell membrane</location>
        <topology evidence="2 19">Multi-pass membrane protein</topology>
    </subcellularLocation>
</comment>
<comment type="catalytic activity">
    <reaction evidence="18 19">
        <text>alpha-ribazole 5'-phosphate + adenosylcob(III)inamide-GDP = adenosylcob(III)alamin 5'-phosphate + GMP + H(+)</text>
        <dbReference type="Rhea" id="RHEA:23560"/>
        <dbReference type="ChEBI" id="CHEBI:15378"/>
        <dbReference type="ChEBI" id="CHEBI:57918"/>
        <dbReference type="ChEBI" id="CHEBI:58115"/>
        <dbReference type="ChEBI" id="CHEBI:60487"/>
        <dbReference type="ChEBI" id="CHEBI:60493"/>
        <dbReference type="EC" id="2.7.8.26"/>
    </reaction>
</comment>
<feature type="transmembrane region" description="Helical" evidence="19">
    <location>
        <begin position="179"/>
        <end position="212"/>
    </location>
</feature>
<keyword evidence="13 19" id="KW-0472">Membrane</keyword>
<evidence type="ECO:0000256" key="10">
    <source>
        <dbReference type="ARBA" id="ARBA00022692"/>
    </source>
</evidence>
<name>A0A1T2KTJ8_9GAMM</name>
<feature type="transmembrane region" description="Helical" evidence="19">
    <location>
        <begin position="109"/>
        <end position="127"/>
    </location>
</feature>
<evidence type="ECO:0000256" key="9">
    <source>
        <dbReference type="ARBA" id="ARBA00022679"/>
    </source>
</evidence>
<dbReference type="PANTHER" id="PTHR34148:SF1">
    <property type="entry name" value="ADENOSYLCOBINAMIDE-GDP RIBAZOLETRANSFERASE"/>
    <property type="match status" value="1"/>
</dbReference>
<reference evidence="20 21" key="1">
    <citation type="submission" date="2016-11" db="EMBL/GenBank/DDBJ databases">
        <title>Mixed transmission modes and dynamic genome evolution in an obligate animal-bacterial symbiosis.</title>
        <authorList>
            <person name="Russell S.L."/>
            <person name="Corbett-Detig R.B."/>
            <person name="Cavanaugh C.M."/>
        </authorList>
    </citation>
    <scope>NUCLEOTIDE SEQUENCE [LARGE SCALE GENOMIC DNA]</scope>
    <source>
        <strain evidence="20">Se-Cadez</strain>
    </source>
</reference>